<accession>A0A6P8WEP8</accession>
<dbReference type="InterPro" id="IPR036872">
    <property type="entry name" value="CH_dom_sf"/>
</dbReference>
<reference evidence="3" key="1">
    <citation type="submission" date="2025-08" db="UniProtKB">
        <authorList>
            <consortium name="RefSeq"/>
        </authorList>
    </citation>
    <scope>IDENTIFICATION</scope>
    <source>
        <strain evidence="3">15112-1751.03</strain>
        <tissue evidence="3">Whole Adult</tissue>
    </source>
</reference>
<dbReference type="SMART" id="SM00033">
    <property type="entry name" value="CH"/>
    <property type="match status" value="1"/>
</dbReference>
<dbReference type="RefSeq" id="XP_034101994.1">
    <property type="nucleotide sequence ID" value="XM_034246103.1"/>
</dbReference>
<dbReference type="SUPFAM" id="SSF47576">
    <property type="entry name" value="Calponin-homology domain, CH-domain"/>
    <property type="match status" value="1"/>
</dbReference>
<protein>
    <submittedName>
        <fullName evidence="3">Uncharacterized protein LOC117566561</fullName>
    </submittedName>
</protein>
<dbReference type="Proteomes" id="UP000515160">
    <property type="component" value="Chromosome 3"/>
</dbReference>
<dbReference type="PANTHER" id="PTHR23167:SF84">
    <property type="entry name" value="ALPHA ACTININ 3-RELATED"/>
    <property type="match status" value="1"/>
</dbReference>
<evidence type="ECO:0000313" key="3">
    <source>
        <dbReference type="RefSeq" id="XP_034101994.1"/>
    </source>
</evidence>
<dbReference type="OrthoDB" id="10017054at2759"/>
<dbReference type="PROSITE" id="PS50021">
    <property type="entry name" value="CH"/>
    <property type="match status" value="1"/>
</dbReference>
<keyword evidence="2" id="KW-1185">Reference proteome</keyword>
<dbReference type="Pfam" id="PF00307">
    <property type="entry name" value="CH"/>
    <property type="match status" value="1"/>
</dbReference>
<evidence type="ECO:0000259" key="1">
    <source>
        <dbReference type="PROSITE" id="PS50021"/>
    </source>
</evidence>
<name>A0A6P8WEP8_DROAB</name>
<dbReference type="PANTHER" id="PTHR23167">
    <property type="entry name" value="CALPONIN HOMOLOGY DOMAIN-CONTAINING PROTEIN DDB_G0272472-RELATED"/>
    <property type="match status" value="1"/>
</dbReference>
<dbReference type="InterPro" id="IPR050540">
    <property type="entry name" value="F-actin_Monoox_Mical"/>
</dbReference>
<proteinExistence type="predicted"/>
<sequence>MECLTVLRQSHTEVISDLRAICEKLKLIKSETADLRNNLAMEATEDKLIGDLVLNQTLSSIIYKALLKMANMDDKLNVLEQNMKVTSTEADKLLLAADNHHTELVDSDSDSEAGSSTSTIVDEPLQSSVTYSSELQTLLNLLKNREIQLDFSLEGVKSESTVKQQLVHPIVRIKERNAAEDQNINSSDPIDRKLFESFGDHRNRLLAHCQYVMRSYGIPMYEFSMSWASGHALCALIHYHHPELIDESYLKCKNADVTLQYASDVARSIGVEFEGSLVRLYRQKRPSYIKVFTFVHKLYNKLISIPTSKSK</sequence>
<dbReference type="GeneID" id="117566561"/>
<evidence type="ECO:0000313" key="2">
    <source>
        <dbReference type="Proteomes" id="UP000515160"/>
    </source>
</evidence>
<dbReference type="AlphaFoldDB" id="A0A6P8WEP8"/>
<dbReference type="CTD" id="89"/>
<dbReference type="Gene3D" id="1.10.418.10">
    <property type="entry name" value="Calponin-like domain"/>
    <property type="match status" value="1"/>
</dbReference>
<organism evidence="2 3">
    <name type="scientific">Drosophila albomicans</name>
    <name type="common">Fruit fly</name>
    <dbReference type="NCBI Taxonomy" id="7291"/>
    <lineage>
        <taxon>Eukaryota</taxon>
        <taxon>Metazoa</taxon>
        <taxon>Ecdysozoa</taxon>
        <taxon>Arthropoda</taxon>
        <taxon>Hexapoda</taxon>
        <taxon>Insecta</taxon>
        <taxon>Pterygota</taxon>
        <taxon>Neoptera</taxon>
        <taxon>Endopterygota</taxon>
        <taxon>Diptera</taxon>
        <taxon>Brachycera</taxon>
        <taxon>Muscomorpha</taxon>
        <taxon>Ephydroidea</taxon>
        <taxon>Drosophilidae</taxon>
        <taxon>Drosophila</taxon>
    </lineage>
</organism>
<gene>
    <name evidence="3" type="primary">LOC117566561</name>
</gene>
<dbReference type="InterPro" id="IPR001715">
    <property type="entry name" value="CH_dom"/>
</dbReference>
<feature type="domain" description="Calponin-homology (CH)" evidence="1">
    <location>
        <begin position="199"/>
        <end position="303"/>
    </location>
</feature>